<feature type="region of interest" description="Disordered" evidence="1">
    <location>
        <begin position="1"/>
        <end position="26"/>
    </location>
</feature>
<protein>
    <submittedName>
        <fullName evidence="2">Uncharacterized protein</fullName>
    </submittedName>
</protein>
<dbReference type="Proteomes" id="UP000051913">
    <property type="component" value="Unassembled WGS sequence"/>
</dbReference>
<comment type="caution">
    <text evidence="2">The sequence shown here is derived from an EMBL/GenBank/DDBJ whole genome shotgun (WGS) entry which is preliminary data.</text>
</comment>
<evidence type="ECO:0000313" key="3">
    <source>
        <dbReference type="Proteomes" id="UP000051913"/>
    </source>
</evidence>
<organism evidence="2 3">
    <name type="scientific">Bradyrhizobium valentinum</name>
    <dbReference type="NCBI Taxonomy" id="1518501"/>
    <lineage>
        <taxon>Bacteria</taxon>
        <taxon>Pseudomonadati</taxon>
        <taxon>Pseudomonadota</taxon>
        <taxon>Alphaproteobacteria</taxon>
        <taxon>Hyphomicrobiales</taxon>
        <taxon>Nitrobacteraceae</taxon>
        <taxon>Bradyrhizobium</taxon>
    </lineage>
</organism>
<evidence type="ECO:0000256" key="1">
    <source>
        <dbReference type="SAM" id="MobiDB-lite"/>
    </source>
</evidence>
<dbReference type="EMBL" id="LLXX01000122">
    <property type="protein sequence ID" value="KRR04694.1"/>
    <property type="molecule type" value="Genomic_DNA"/>
</dbReference>
<sequence length="69" mass="7577">MESDLEGALAEARTARSQRQSPAALTKRVEEAGSPIEPAVVFGKLNINFFFNVLVLAKFIKLKPVEQFG</sequence>
<name>A0A0R3LHX5_9BRAD</name>
<dbReference type="STRING" id="1518501.CQ10_27650"/>
<dbReference type="AlphaFoldDB" id="A0A0R3LHX5"/>
<proteinExistence type="predicted"/>
<gene>
    <name evidence="2" type="ORF">CP49_18450</name>
</gene>
<reference evidence="2 3" key="1">
    <citation type="submission" date="2014-03" db="EMBL/GenBank/DDBJ databases">
        <title>Bradyrhizobium valentinum sp. nov., isolated from effective nodules of Lupinus mariae-josephae, a lupine endemic of basic-lime soils in Eastern Spain.</title>
        <authorList>
            <person name="Duran D."/>
            <person name="Rey L."/>
            <person name="Navarro A."/>
            <person name="Busquets A."/>
            <person name="Imperial J."/>
            <person name="Ruiz-Argueso T."/>
        </authorList>
    </citation>
    <scope>NUCLEOTIDE SEQUENCE [LARGE SCALE GENOMIC DNA]</scope>
    <source>
        <strain evidence="2 3">LmjM3</strain>
    </source>
</reference>
<evidence type="ECO:0000313" key="2">
    <source>
        <dbReference type="EMBL" id="KRR04694.1"/>
    </source>
</evidence>
<accession>A0A0R3LHX5</accession>
<keyword evidence="3" id="KW-1185">Reference proteome</keyword>